<keyword evidence="10 16" id="KW-1133">Transmembrane helix</keyword>
<protein>
    <recommendedName>
        <fullName evidence="15">Cardiolipin synthase</fullName>
        <ecNumber evidence="15">2.7.8.-</ecNumber>
    </recommendedName>
</protein>
<comment type="caution">
    <text evidence="18">The sequence shown here is derived from an EMBL/GenBank/DDBJ whole genome shotgun (WGS) entry which is preliminary data.</text>
</comment>
<evidence type="ECO:0000256" key="13">
    <source>
        <dbReference type="ARBA" id="ARBA00023209"/>
    </source>
</evidence>
<evidence type="ECO:0000256" key="3">
    <source>
        <dbReference type="ARBA" id="ARBA00004651"/>
    </source>
</evidence>
<evidence type="ECO:0000256" key="6">
    <source>
        <dbReference type="ARBA" id="ARBA00022525"/>
    </source>
</evidence>
<dbReference type="InterPro" id="IPR022924">
    <property type="entry name" value="Cardiolipin_synthase"/>
</dbReference>
<proteinExistence type="predicted"/>
<dbReference type="Pfam" id="PF13091">
    <property type="entry name" value="PLDc_2"/>
    <property type="match status" value="2"/>
</dbReference>
<evidence type="ECO:0000313" key="19">
    <source>
        <dbReference type="Proteomes" id="UP001227126"/>
    </source>
</evidence>
<dbReference type="Pfam" id="PF13396">
    <property type="entry name" value="PLDc_N"/>
    <property type="match status" value="1"/>
</dbReference>
<dbReference type="EMBL" id="JASNJE010000011">
    <property type="protein sequence ID" value="MDK3073571.1"/>
    <property type="molecule type" value="Genomic_DNA"/>
</dbReference>
<gene>
    <name evidence="18" type="primary">cls</name>
    <name evidence="18" type="ORF">QO034_10655</name>
</gene>
<keyword evidence="14" id="KW-1208">Phospholipid metabolism</keyword>
<keyword evidence="13" id="KW-0594">Phospholipid biosynthesis</keyword>
<evidence type="ECO:0000256" key="9">
    <source>
        <dbReference type="ARBA" id="ARBA00022737"/>
    </source>
</evidence>
<evidence type="ECO:0000256" key="14">
    <source>
        <dbReference type="ARBA" id="ARBA00023264"/>
    </source>
</evidence>
<evidence type="ECO:0000256" key="11">
    <source>
        <dbReference type="ARBA" id="ARBA00023098"/>
    </source>
</evidence>
<keyword evidence="8 16" id="KW-0812">Transmembrane</keyword>
<reference evidence="18 19" key="1">
    <citation type="submission" date="2023-05" db="EMBL/GenBank/DDBJ databases">
        <title>Sedimentitalea sp. nov. JM2-8.</title>
        <authorList>
            <person name="Huang J."/>
        </authorList>
    </citation>
    <scope>NUCLEOTIDE SEQUENCE [LARGE SCALE GENOMIC DNA]</scope>
    <source>
        <strain evidence="18 19">JM2-8</strain>
    </source>
</reference>
<organism evidence="18 19">
    <name type="scientific">Sedimentitalea xiamensis</name>
    <dbReference type="NCBI Taxonomy" id="3050037"/>
    <lineage>
        <taxon>Bacteria</taxon>
        <taxon>Pseudomonadati</taxon>
        <taxon>Pseudomonadota</taxon>
        <taxon>Alphaproteobacteria</taxon>
        <taxon>Rhodobacterales</taxon>
        <taxon>Paracoccaceae</taxon>
        <taxon>Sedimentitalea</taxon>
    </lineage>
</organism>
<keyword evidence="11" id="KW-0443">Lipid metabolism</keyword>
<sequence length="475" mass="52057">MILLAIHILIVLGLMVRVLLRDELAATSRLAWIVVIGLLPYSGVIIYFLFGEANLGYSASGRIAAVARQIQSHKQDLVPAVPDALPAVPERYRSAFAYSESINGFPALPGNAVELMPDAASARARLIADIDAARHHVNVLYYIWLDDETGTNTARALIRAAQRGVTCRVMADGLGSRKFVRSPLWKEMEAAGVRVAVALPIGNPVMTVLKSRIDLRNHRKITIVDGEITYCGSQNCADPEFRVKEKYGPWIDIMLRVTGPVVAQNQLLFASDWIAHCGGTLQDFPVHAEPQKPGIVAQIMGDGPTERRLATPHLFSALMNSAERSVTITTPYFVPDAIVVESICAAAYRGVDVVMVLPRVNDSKIVAAASRSSYRRLLAAGVAIHEFEGGLLHAKTMTIDGLISFVGSSNLDLRSFDLNYESNLLLCDADLTRQIMARQDDYIGQSSRVRIDEVNAWPIHRRMWNNAVATIGPIL</sequence>
<feature type="domain" description="PLD phosphodiesterase" evidence="17">
    <location>
        <begin position="213"/>
        <end position="240"/>
    </location>
</feature>
<evidence type="ECO:0000256" key="8">
    <source>
        <dbReference type="ARBA" id="ARBA00022692"/>
    </source>
</evidence>
<evidence type="ECO:0000313" key="18">
    <source>
        <dbReference type="EMBL" id="MDK3073571.1"/>
    </source>
</evidence>
<evidence type="ECO:0000256" key="4">
    <source>
        <dbReference type="ARBA" id="ARBA00022475"/>
    </source>
</evidence>
<dbReference type="InterPro" id="IPR027379">
    <property type="entry name" value="CLS_N"/>
</dbReference>
<dbReference type="SMART" id="SM00155">
    <property type="entry name" value="PLDc"/>
    <property type="match status" value="2"/>
</dbReference>
<keyword evidence="9" id="KW-0677">Repeat</keyword>
<keyword evidence="5" id="KW-0444">Lipid biosynthesis</keyword>
<dbReference type="NCBIfam" id="TIGR04265">
    <property type="entry name" value="bac_cardiolipin"/>
    <property type="match status" value="1"/>
</dbReference>
<feature type="domain" description="PLD phosphodiesterase" evidence="17">
    <location>
        <begin position="388"/>
        <end position="415"/>
    </location>
</feature>
<evidence type="ECO:0000256" key="15">
    <source>
        <dbReference type="NCBIfam" id="TIGR04265"/>
    </source>
</evidence>
<dbReference type="RefSeq" id="WP_284485512.1">
    <property type="nucleotide sequence ID" value="NZ_JASNJE010000011.1"/>
</dbReference>
<comment type="subcellular location">
    <subcellularLocation>
        <location evidence="3">Cell membrane</location>
        <topology evidence="3">Multi-pass membrane protein</topology>
    </subcellularLocation>
    <subcellularLocation>
        <location evidence="2">Secreted</location>
    </subcellularLocation>
</comment>
<dbReference type="CDD" id="cd09152">
    <property type="entry name" value="PLDc_EcCLS_like_1"/>
    <property type="match status" value="1"/>
</dbReference>
<feature type="transmembrane region" description="Helical" evidence="16">
    <location>
        <begin position="31"/>
        <end position="50"/>
    </location>
</feature>
<dbReference type="PANTHER" id="PTHR21248:SF22">
    <property type="entry name" value="PHOSPHOLIPASE D"/>
    <property type="match status" value="1"/>
</dbReference>
<keyword evidence="19" id="KW-1185">Reference proteome</keyword>
<dbReference type="PROSITE" id="PS50035">
    <property type="entry name" value="PLD"/>
    <property type="match status" value="2"/>
</dbReference>
<comment type="function">
    <text evidence="1">Could be a virulence factor.</text>
</comment>
<accession>A0ABT7FEM4</accession>
<evidence type="ECO:0000259" key="17">
    <source>
        <dbReference type="PROSITE" id="PS50035"/>
    </source>
</evidence>
<dbReference type="InterPro" id="IPR001736">
    <property type="entry name" value="PLipase_D/transphosphatidylase"/>
</dbReference>
<dbReference type="EC" id="2.7.8.-" evidence="15"/>
<keyword evidence="4" id="KW-1003">Cell membrane</keyword>
<dbReference type="SUPFAM" id="SSF56024">
    <property type="entry name" value="Phospholipase D/nuclease"/>
    <property type="match status" value="2"/>
</dbReference>
<dbReference type="Gene3D" id="3.30.870.10">
    <property type="entry name" value="Endonuclease Chain A"/>
    <property type="match status" value="2"/>
</dbReference>
<evidence type="ECO:0000256" key="10">
    <source>
        <dbReference type="ARBA" id="ARBA00022989"/>
    </source>
</evidence>
<keyword evidence="7" id="KW-0808">Transferase</keyword>
<dbReference type="PANTHER" id="PTHR21248">
    <property type="entry name" value="CARDIOLIPIN SYNTHASE"/>
    <property type="match status" value="1"/>
</dbReference>
<evidence type="ECO:0000256" key="7">
    <source>
        <dbReference type="ARBA" id="ARBA00022679"/>
    </source>
</evidence>
<evidence type="ECO:0000256" key="16">
    <source>
        <dbReference type="SAM" id="Phobius"/>
    </source>
</evidence>
<evidence type="ECO:0000256" key="12">
    <source>
        <dbReference type="ARBA" id="ARBA00023136"/>
    </source>
</evidence>
<evidence type="ECO:0000256" key="1">
    <source>
        <dbReference type="ARBA" id="ARBA00003145"/>
    </source>
</evidence>
<dbReference type="InterPro" id="IPR025202">
    <property type="entry name" value="PLD-like_dom"/>
</dbReference>
<dbReference type="CDD" id="cd09158">
    <property type="entry name" value="PLDc_EcCLS_like_2"/>
    <property type="match status" value="1"/>
</dbReference>
<dbReference type="Proteomes" id="UP001227126">
    <property type="component" value="Unassembled WGS sequence"/>
</dbReference>
<keyword evidence="12 16" id="KW-0472">Membrane</keyword>
<keyword evidence="6" id="KW-0964">Secreted</keyword>
<evidence type="ECO:0000256" key="5">
    <source>
        <dbReference type="ARBA" id="ARBA00022516"/>
    </source>
</evidence>
<evidence type="ECO:0000256" key="2">
    <source>
        <dbReference type="ARBA" id="ARBA00004613"/>
    </source>
</evidence>
<name>A0ABT7FEM4_9RHOB</name>